<keyword evidence="2" id="KW-1185">Reference proteome</keyword>
<evidence type="ECO:0000313" key="1">
    <source>
        <dbReference type="EMBL" id="TQV97687.1"/>
    </source>
</evidence>
<evidence type="ECO:0000313" key="2">
    <source>
        <dbReference type="Proteomes" id="UP000315783"/>
    </source>
</evidence>
<proteinExistence type="predicted"/>
<gene>
    <name evidence="1" type="ORF">IF1G_03430</name>
</gene>
<dbReference type="Proteomes" id="UP000315783">
    <property type="component" value="Unassembled WGS sequence"/>
</dbReference>
<dbReference type="AlphaFoldDB" id="A0A545V7J4"/>
<sequence>MPLRLSDHGRSRLSRITAPAEENELPFCVVAVQFGATRRANGHMNQKGGGLVSPSWCLTSLKPLPSLTSKAKIEAISCATMKAERGGSFGSDTRTAIPGLNRCSSGVSLKVREANERKLEHVWLRYRQNDSTTSRLPQPCCPTSSEILIELST</sequence>
<protein>
    <submittedName>
        <fullName evidence="1">Uncharacterized protein</fullName>
    </submittedName>
</protein>
<name>A0A545V7J4_9HYPO</name>
<organism evidence="1 2">
    <name type="scientific">Cordyceps javanica</name>
    <dbReference type="NCBI Taxonomy" id="43265"/>
    <lineage>
        <taxon>Eukaryota</taxon>
        <taxon>Fungi</taxon>
        <taxon>Dikarya</taxon>
        <taxon>Ascomycota</taxon>
        <taxon>Pezizomycotina</taxon>
        <taxon>Sordariomycetes</taxon>
        <taxon>Hypocreomycetidae</taxon>
        <taxon>Hypocreales</taxon>
        <taxon>Cordycipitaceae</taxon>
        <taxon>Cordyceps</taxon>
    </lineage>
</organism>
<comment type="caution">
    <text evidence="1">The sequence shown here is derived from an EMBL/GenBank/DDBJ whole genome shotgun (WGS) entry which is preliminary data.</text>
</comment>
<accession>A0A545V7J4</accession>
<reference evidence="1 2" key="1">
    <citation type="journal article" date="2019" name="Appl. Microbiol. Biotechnol.">
        <title>Genome sequence of Isaria javanica and comparative genome analysis insights into family S53 peptidase evolution in fungal entomopathogens.</title>
        <authorList>
            <person name="Lin R."/>
            <person name="Zhang X."/>
            <person name="Xin B."/>
            <person name="Zou M."/>
            <person name="Gao Y."/>
            <person name="Qin F."/>
            <person name="Hu Q."/>
            <person name="Xie B."/>
            <person name="Cheng X."/>
        </authorList>
    </citation>
    <scope>NUCLEOTIDE SEQUENCE [LARGE SCALE GENOMIC DNA]</scope>
    <source>
        <strain evidence="1 2">IJ1G</strain>
    </source>
</reference>
<dbReference type="EMBL" id="SPUK01000004">
    <property type="protein sequence ID" value="TQV97687.1"/>
    <property type="molecule type" value="Genomic_DNA"/>
</dbReference>